<dbReference type="RefSeq" id="WP_326020513.1">
    <property type="nucleotide sequence ID" value="NZ_JAOZYC010000146.1"/>
</dbReference>
<keyword evidence="3" id="KW-1185">Reference proteome</keyword>
<dbReference type="Proteomes" id="UP001354931">
    <property type="component" value="Unassembled WGS sequence"/>
</dbReference>
<proteinExistence type="predicted"/>
<name>A0ABU6FBG7_9ACTN</name>
<dbReference type="PANTHER" id="PTHR43135:SF3">
    <property type="entry name" value="ALPHA-D-RIBOSE 1-METHYLPHOSPHONATE 5-TRIPHOSPHATE DIPHOSPHATASE"/>
    <property type="match status" value="1"/>
</dbReference>
<dbReference type="SUPFAM" id="SSF51338">
    <property type="entry name" value="Composite domain of metallo-dependent hydrolases"/>
    <property type="match status" value="1"/>
</dbReference>
<dbReference type="SUPFAM" id="SSF51556">
    <property type="entry name" value="Metallo-dependent hydrolases"/>
    <property type="match status" value="1"/>
</dbReference>
<dbReference type="CDD" id="cd01299">
    <property type="entry name" value="Met_dep_hydrolase_A"/>
    <property type="match status" value="1"/>
</dbReference>
<sequence length="413" mass="43234">MSSQQPSSLRITNARLIDGTGAAPVENATLVVDAEGLITHAGPAATAPDAQPGVRTIDAGGRTLLPGFIDTHVHLGVESARQMVRRYEQDTTVETFRTAERLRATLDAGVTTVRDLGGLPAGYRTAVEQGLTTGPRIHTAVRILSHTGGHADFATECGFDPSSGMGEIADTPDEVRLAVRKLLRSGADVIKVCATGGMSSPYDHPDDEGLTEDEIRTVVEELARHGGRPVAAHAQGTAGILNAIRGGVTSVEHGYGMSAQARELAGERGTFVVPTLSTVFDGIDKATMEPYHYEKKIRWSGITKENISAAIAEGVKIAMGTDAAMVPHGRNLRELTHLVALGMTPLQAITTGTRSAAELLGLDTEIGTLEPGKRADLVLCEGDPLADIALLADPANVVLVAQGGTLRKNGLGT</sequence>
<dbReference type="Gene3D" id="2.30.40.10">
    <property type="entry name" value="Urease, subunit C, domain 1"/>
    <property type="match status" value="1"/>
</dbReference>
<protein>
    <submittedName>
        <fullName evidence="2">Amidohydrolase family protein</fullName>
    </submittedName>
</protein>
<dbReference type="Gene3D" id="3.20.20.140">
    <property type="entry name" value="Metal-dependent hydrolases"/>
    <property type="match status" value="1"/>
</dbReference>
<gene>
    <name evidence="2" type="ORF">OKJ99_28165</name>
</gene>
<dbReference type="InterPro" id="IPR006680">
    <property type="entry name" value="Amidohydro-rel"/>
</dbReference>
<dbReference type="InterPro" id="IPR057744">
    <property type="entry name" value="OTAase-like"/>
</dbReference>
<dbReference type="InterPro" id="IPR011059">
    <property type="entry name" value="Metal-dep_hydrolase_composite"/>
</dbReference>
<accession>A0ABU6FBG7</accession>
<dbReference type="InterPro" id="IPR051781">
    <property type="entry name" value="Metallo-dep_Hydrolase"/>
</dbReference>
<dbReference type="InterPro" id="IPR032466">
    <property type="entry name" value="Metal_Hydrolase"/>
</dbReference>
<evidence type="ECO:0000313" key="2">
    <source>
        <dbReference type="EMBL" id="MEB8341377.1"/>
    </source>
</evidence>
<reference evidence="2 3" key="1">
    <citation type="submission" date="2022-10" db="EMBL/GenBank/DDBJ databases">
        <authorList>
            <person name="Xie J."/>
            <person name="Shen N."/>
        </authorList>
    </citation>
    <scope>NUCLEOTIDE SEQUENCE [LARGE SCALE GENOMIC DNA]</scope>
    <source>
        <strain evidence="2 3">YIM65594</strain>
    </source>
</reference>
<feature type="domain" description="Amidohydrolase-related" evidence="1">
    <location>
        <begin position="63"/>
        <end position="404"/>
    </location>
</feature>
<dbReference type="Pfam" id="PF01979">
    <property type="entry name" value="Amidohydro_1"/>
    <property type="match status" value="1"/>
</dbReference>
<evidence type="ECO:0000259" key="1">
    <source>
        <dbReference type="Pfam" id="PF01979"/>
    </source>
</evidence>
<organism evidence="2 3">
    <name type="scientific">Streptomyces endophyticus</name>
    <dbReference type="NCBI Taxonomy" id="714166"/>
    <lineage>
        <taxon>Bacteria</taxon>
        <taxon>Bacillati</taxon>
        <taxon>Actinomycetota</taxon>
        <taxon>Actinomycetes</taxon>
        <taxon>Kitasatosporales</taxon>
        <taxon>Streptomycetaceae</taxon>
        <taxon>Streptomyces</taxon>
    </lineage>
</organism>
<evidence type="ECO:0000313" key="3">
    <source>
        <dbReference type="Proteomes" id="UP001354931"/>
    </source>
</evidence>
<dbReference type="PANTHER" id="PTHR43135">
    <property type="entry name" value="ALPHA-D-RIBOSE 1-METHYLPHOSPHONATE 5-TRIPHOSPHATE DIPHOSPHATASE"/>
    <property type="match status" value="1"/>
</dbReference>
<dbReference type="EMBL" id="JAOZYC010000146">
    <property type="protein sequence ID" value="MEB8341377.1"/>
    <property type="molecule type" value="Genomic_DNA"/>
</dbReference>
<comment type="caution">
    <text evidence="2">The sequence shown here is derived from an EMBL/GenBank/DDBJ whole genome shotgun (WGS) entry which is preliminary data.</text>
</comment>